<gene>
    <name evidence="1" type="ORF">SAMN05660649_04245</name>
</gene>
<dbReference type="STRING" id="341036.SAMN05660649_04245"/>
<protein>
    <submittedName>
        <fullName evidence="1">Uncharacterized protein</fullName>
    </submittedName>
</protein>
<proteinExistence type="predicted"/>
<sequence>MKPESKHLFREVNWIRAWPVSGIIMEELRIESKESDYQELIQKWLEIGNNNPWIRDSYDPPFTKESFYRCDTLEELYFEISKGNWCLAQAFYLGNIAFINQVDGGDEWLVIRGALPFESITVRRFKPDEFSNFYNRCIKATDEELTELMY</sequence>
<accession>A0A1I2Y8X1</accession>
<keyword evidence="2" id="KW-1185">Reference proteome</keyword>
<evidence type="ECO:0000313" key="2">
    <source>
        <dbReference type="Proteomes" id="UP000199337"/>
    </source>
</evidence>
<dbReference type="EMBL" id="FOOX01000020">
    <property type="protein sequence ID" value="SFH20841.1"/>
    <property type="molecule type" value="Genomic_DNA"/>
</dbReference>
<reference evidence="2" key="1">
    <citation type="submission" date="2016-10" db="EMBL/GenBank/DDBJ databases">
        <authorList>
            <person name="Varghese N."/>
            <person name="Submissions S."/>
        </authorList>
    </citation>
    <scope>NUCLEOTIDE SEQUENCE [LARGE SCALE GENOMIC DNA]</scope>
    <source>
        <strain evidence="2">DSM 17038</strain>
    </source>
</reference>
<dbReference type="AlphaFoldDB" id="A0A1I2Y8X1"/>
<evidence type="ECO:0000313" key="1">
    <source>
        <dbReference type="EMBL" id="SFH20841.1"/>
    </source>
</evidence>
<name>A0A1I2Y8X1_9FIRM</name>
<dbReference type="Proteomes" id="UP000199337">
    <property type="component" value="Unassembled WGS sequence"/>
</dbReference>
<organism evidence="1 2">
    <name type="scientific">Desulfotruncus arcticus DSM 17038</name>
    <dbReference type="NCBI Taxonomy" id="1121424"/>
    <lineage>
        <taxon>Bacteria</taxon>
        <taxon>Bacillati</taxon>
        <taxon>Bacillota</taxon>
        <taxon>Clostridia</taxon>
        <taxon>Eubacteriales</taxon>
        <taxon>Desulfallaceae</taxon>
        <taxon>Desulfotruncus</taxon>
    </lineage>
</organism>